<dbReference type="InterPro" id="IPR002559">
    <property type="entry name" value="Transposase_11"/>
</dbReference>
<feature type="domain" description="Transposase IS4-like" evidence="1">
    <location>
        <begin position="89"/>
        <end position="243"/>
    </location>
</feature>
<dbReference type="NCBIfam" id="NF033580">
    <property type="entry name" value="transpos_IS5_3"/>
    <property type="match status" value="1"/>
</dbReference>
<dbReference type="InterPro" id="IPR052909">
    <property type="entry name" value="Transposase_6_like"/>
</dbReference>
<dbReference type="Pfam" id="PF01609">
    <property type="entry name" value="DDE_Tnp_1"/>
    <property type="match status" value="1"/>
</dbReference>
<dbReference type="AlphaFoldDB" id="B1Z8J7"/>
<dbReference type="EMBL" id="CP001029">
    <property type="protein sequence ID" value="ACB81877.1"/>
    <property type="molecule type" value="Genomic_DNA"/>
</dbReference>
<evidence type="ECO:0000313" key="3">
    <source>
        <dbReference type="EMBL" id="ACB81877.1"/>
    </source>
</evidence>
<dbReference type="HOGENOM" id="CLU_055261_2_2_5"/>
<protein>
    <submittedName>
        <fullName evidence="3">Transposase and inactivated derivatives-like protein</fullName>
    </submittedName>
</protein>
<dbReference type="KEGG" id="mpo:Mpop_3738"/>
<dbReference type="PANTHER" id="PTHR46637">
    <property type="entry name" value="TIS1421-TRANSPOSASE PROTEIN A"/>
    <property type="match status" value="1"/>
</dbReference>
<name>B1Z8J7_METPB</name>
<accession>B1Z8J7</accession>
<dbReference type="PANTHER" id="PTHR46637:SF1">
    <property type="entry name" value="BLL5188 PROTEIN"/>
    <property type="match status" value="1"/>
</dbReference>
<dbReference type="eggNOG" id="COG3293">
    <property type="taxonomic scope" value="Bacteria"/>
</dbReference>
<gene>
    <name evidence="3" type="ordered locus">Mpop_3738</name>
</gene>
<feature type="domain" description="Insertion element IS402-like" evidence="2">
    <location>
        <begin position="7"/>
        <end position="78"/>
    </location>
</feature>
<evidence type="ECO:0000259" key="1">
    <source>
        <dbReference type="Pfam" id="PF01609"/>
    </source>
</evidence>
<reference evidence="3" key="1">
    <citation type="submission" date="2008-04" db="EMBL/GenBank/DDBJ databases">
        <title>Complete sequence of chromosome of Methylobacterium populi BJ001.</title>
        <authorList>
            <consortium name="US DOE Joint Genome Institute"/>
            <person name="Copeland A."/>
            <person name="Lucas S."/>
            <person name="Lapidus A."/>
            <person name="Glavina del Rio T."/>
            <person name="Dalin E."/>
            <person name="Tice H."/>
            <person name="Bruce D."/>
            <person name="Goodwin L."/>
            <person name="Pitluck S."/>
            <person name="Chertkov O."/>
            <person name="Brettin T."/>
            <person name="Detter J.C."/>
            <person name="Han C."/>
            <person name="Kuske C.R."/>
            <person name="Schmutz J."/>
            <person name="Larimer F."/>
            <person name="Land M."/>
            <person name="Hauser L."/>
            <person name="Kyrpides N."/>
            <person name="Mikhailova N."/>
            <person name="Marx C."/>
            <person name="Richardson P."/>
        </authorList>
    </citation>
    <scope>NUCLEOTIDE SEQUENCE [LARGE SCALE GENOMIC DNA]</scope>
    <source>
        <strain evidence="3">BJ001</strain>
    </source>
</reference>
<evidence type="ECO:0000313" key="4">
    <source>
        <dbReference type="Proteomes" id="UP000007136"/>
    </source>
</evidence>
<organism evidence="3 4">
    <name type="scientific">Methylorubrum populi (strain ATCC BAA-705 / NCIMB 13946 / BJ001)</name>
    <name type="common">Methylobacterium populi</name>
    <dbReference type="NCBI Taxonomy" id="441620"/>
    <lineage>
        <taxon>Bacteria</taxon>
        <taxon>Pseudomonadati</taxon>
        <taxon>Pseudomonadota</taxon>
        <taxon>Alphaproteobacteria</taxon>
        <taxon>Hyphomicrobiales</taxon>
        <taxon>Methylobacteriaceae</taxon>
        <taxon>Methylorubrum</taxon>
    </lineage>
</organism>
<dbReference type="Pfam" id="PF13340">
    <property type="entry name" value="DUF4096"/>
    <property type="match status" value="1"/>
</dbReference>
<dbReference type="GO" id="GO:0006313">
    <property type="term" value="P:DNA transposition"/>
    <property type="evidence" value="ECO:0007669"/>
    <property type="project" value="InterPro"/>
</dbReference>
<dbReference type="Proteomes" id="UP000007136">
    <property type="component" value="Chromosome"/>
</dbReference>
<proteinExistence type="predicted"/>
<sequence length="251" mass="28273">MARLFWLSDEAWARIEPHLPHGQPGKPRVDDRRVISGILHVLKVGCRWQDTPSTYGPHTTIYNRYNRWSQRGVWQRLFARIAAAGPVPEELMLDASHVKAHRSASGGKGGAWSQVIGRSRGGFTSKIHCLADGRGRPVAFALTPGNVADISMALPLLQAVVPPKRLIADKAYDAQSLRDWLKSRKVIATIPSTATRTVPYKYGRIAYRRRNRIERLFGHLKNWRRIATRYDRLSCNYLAAVALVSCVVAWT</sequence>
<dbReference type="GO" id="GO:0004803">
    <property type="term" value="F:transposase activity"/>
    <property type="evidence" value="ECO:0007669"/>
    <property type="project" value="InterPro"/>
</dbReference>
<evidence type="ECO:0000259" key="2">
    <source>
        <dbReference type="Pfam" id="PF13340"/>
    </source>
</evidence>
<dbReference type="STRING" id="441620.Mpop_3738"/>
<dbReference type="GO" id="GO:0003677">
    <property type="term" value="F:DNA binding"/>
    <property type="evidence" value="ECO:0007669"/>
    <property type="project" value="InterPro"/>
</dbReference>
<dbReference type="InterPro" id="IPR025161">
    <property type="entry name" value="IS402-like_dom"/>
</dbReference>